<dbReference type="InterPro" id="IPR009081">
    <property type="entry name" value="PP-bd_ACP"/>
</dbReference>
<organism evidence="2 3">
    <name type="scientific">Nostoc punctiforme (strain ATCC 29133 / PCC 73102)</name>
    <dbReference type="NCBI Taxonomy" id="63737"/>
    <lineage>
        <taxon>Bacteria</taxon>
        <taxon>Bacillati</taxon>
        <taxon>Cyanobacteriota</taxon>
        <taxon>Cyanophyceae</taxon>
        <taxon>Nostocales</taxon>
        <taxon>Nostocaceae</taxon>
        <taxon>Nostoc</taxon>
    </lineage>
</organism>
<accession>B2J545</accession>
<dbReference type="PROSITE" id="PS50075">
    <property type="entry name" value="CARRIER"/>
    <property type="match status" value="1"/>
</dbReference>
<feature type="domain" description="Carrier" evidence="1">
    <location>
        <begin position="1"/>
        <end position="73"/>
    </location>
</feature>
<dbReference type="Gene3D" id="1.10.1200.10">
    <property type="entry name" value="ACP-like"/>
    <property type="match status" value="1"/>
</dbReference>
<evidence type="ECO:0000313" key="3">
    <source>
        <dbReference type="Proteomes" id="UP000001191"/>
    </source>
</evidence>
<gene>
    <name evidence="2" type="ordered locus">Npun_R2086</name>
</gene>
<keyword evidence="3" id="KW-1185">Reference proteome</keyword>
<dbReference type="AlphaFoldDB" id="B2J545"/>
<dbReference type="eggNOG" id="COG0236">
    <property type="taxonomic scope" value="Bacteria"/>
</dbReference>
<dbReference type="EMBL" id="CP001037">
    <property type="protein sequence ID" value="ACC80705.1"/>
    <property type="molecule type" value="Genomic_DNA"/>
</dbReference>
<dbReference type="RefSeq" id="WP_012408710.1">
    <property type="nucleotide sequence ID" value="NC_010628.1"/>
</dbReference>
<dbReference type="EnsemblBacteria" id="ACC80705">
    <property type="protein sequence ID" value="ACC80705"/>
    <property type="gene ID" value="Npun_R2086"/>
</dbReference>
<dbReference type="InterPro" id="IPR036736">
    <property type="entry name" value="ACP-like_sf"/>
</dbReference>
<name>B2J545_NOSP7</name>
<dbReference type="HOGENOM" id="CLU_196618_0_0_3"/>
<dbReference type="KEGG" id="npu:Npun_R2086"/>
<dbReference type="Pfam" id="PF00550">
    <property type="entry name" value="PP-binding"/>
    <property type="match status" value="1"/>
</dbReference>
<proteinExistence type="predicted"/>
<sequence>MNNVTDLVYLIQDVLELPIAEQDINTPFDQLGGWDSLGLLRLITSIEIRTGKKVSVLSMLQARNIKDIYESIQ</sequence>
<evidence type="ECO:0000313" key="2">
    <source>
        <dbReference type="EMBL" id="ACC80705.1"/>
    </source>
</evidence>
<reference evidence="3" key="1">
    <citation type="submission" date="2008-04" db="EMBL/GenBank/DDBJ databases">
        <title>Complete sequence of chromosome of Nostoc punctiforme ATCC 29133.</title>
        <authorList>
            <consortium name="US DOE Joint Genome Institute"/>
            <person name="Copeland A."/>
            <person name="Lucas S."/>
            <person name="Lapidus A."/>
            <person name="Glavina del Rio T."/>
            <person name="Dalin E."/>
            <person name="Tice H."/>
            <person name="Pitluck S."/>
            <person name="Chain P."/>
            <person name="Malfatti S."/>
            <person name="Shin M."/>
            <person name="Vergez L."/>
            <person name="Schmutz J."/>
            <person name="Larimer F."/>
            <person name="Land M."/>
            <person name="Hauser L."/>
            <person name="Kyrpides N."/>
            <person name="Kim E."/>
            <person name="Meeks J.C."/>
            <person name="Elhai J."/>
            <person name="Campbell E.L."/>
            <person name="Thiel T."/>
            <person name="Longmire J."/>
            <person name="Potts M."/>
            <person name="Atlas R."/>
        </authorList>
    </citation>
    <scope>NUCLEOTIDE SEQUENCE [LARGE SCALE GENOMIC DNA]</scope>
    <source>
        <strain evidence="3">ATCC 29133 / PCC 73102</strain>
    </source>
</reference>
<protein>
    <recommendedName>
        <fullName evidence="1">Carrier domain-containing protein</fullName>
    </recommendedName>
</protein>
<dbReference type="SUPFAM" id="SSF47336">
    <property type="entry name" value="ACP-like"/>
    <property type="match status" value="1"/>
</dbReference>
<dbReference type="Proteomes" id="UP000001191">
    <property type="component" value="Chromosome"/>
</dbReference>
<evidence type="ECO:0000259" key="1">
    <source>
        <dbReference type="PROSITE" id="PS50075"/>
    </source>
</evidence>
<dbReference type="STRING" id="63737.Npun_R2086"/>
<reference evidence="2 3" key="2">
    <citation type="journal article" date="2013" name="Plant Physiol.">
        <title>A Nostoc punctiforme Sugar Transporter Necessary to Establish a Cyanobacterium-Plant Symbiosis.</title>
        <authorList>
            <person name="Ekman M."/>
            <person name="Picossi S."/>
            <person name="Campbell E.L."/>
            <person name="Meeks J.C."/>
            <person name="Flores E."/>
        </authorList>
    </citation>
    <scope>NUCLEOTIDE SEQUENCE [LARGE SCALE GENOMIC DNA]</scope>
    <source>
        <strain evidence="3">ATCC 29133 / PCC 73102</strain>
    </source>
</reference>